<sequence>ALEARLFRYEDVLVDPSQDRDQLLAGDWGYGRTEKRSRMCKQVHELRRTRSQMTRLPAAAVWRCRTFHDLLILVPALEQLCHPVQLWCVKWSNGSTVTRGCADVVLCPDEEDGQPRVLKETKQ</sequence>
<name>A0A0N4YVZ2_NIPBR</name>
<dbReference type="AlphaFoldDB" id="A0A0N4YVZ2"/>
<gene>
    <name evidence="1" type="ORF">NBR_LOCUS21415</name>
</gene>
<dbReference type="WBParaSite" id="NBR_0002141401-mRNA-1">
    <property type="protein sequence ID" value="NBR_0002141401-mRNA-1"/>
    <property type="gene ID" value="NBR_0002141401"/>
</dbReference>
<reference evidence="1 2" key="2">
    <citation type="submission" date="2018-11" db="EMBL/GenBank/DDBJ databases">
        <authorList>
            <consortium name="Pathogen Informatics"/>
        </authorList>
    </citation>
    <scope>NUCLEOTIDE SEQUENCE [LARGE SCALE GENOMIC DNA]</scope>
</reference>
<keyword evidence="2" id="KW-1185">Reference proteome</keyword>
<reference evidence="3" key="1">
    <citation type="submission" date="2017-02" db="UniProtKB">
        <authorList>
            <consortium name="WormBaseParasite"/>
        </authorList>
    </citation>
    <scope>IDENTIFICATION</scope>
</reference>
<proteinExistence type="predicted"/>
<accession>A0A0N4YVZ2</accession>
<protein>
    <submittedName>
        <fullName evidence="3">PI3K/PI4K domain-containing protein</fullName>
    </submittedName>
</protein>
<evidence type="ECO:0000313" key="1">
    <source>
        <dbReference type="EMBL" id="VDL85177.1"/>
    </source>
</evidence>
<evidence type="ECO:0000313" key="2">
    <source>
        <dbReference type="Proteomes" id="UP000271162"/>
    </source>
</evidence>
<dbReference type="EMBL" id="UYSL01026309">
    <property type="protein sequence ID" value="VDL85177.1"/>
    <property type="molecule type" value="Genomic_DNA"/>
</dbReference>
<evidence type="ECO:0000313" key="3">
    <source>
        <dbReference type="WBParaSite" id="NBR_0002141401-mRNA-1"/>
    </source>
</evidence>
<organism evidence="3">
    <name type="scientific">Nippostrongylus brasiliensis</name>
    <name type="common">Rat hookworm</name>
    <dbReference type="NCBI Taxonomy" id="27835"/>
    <lineage>
        <taxon>Eukaryota</taxon>
        <taxon>Metazoa</taxon>
        <taxon>Ecdysozoa</taxon>
        <taxon>Nematoda</taxon>
        <taxon>Chromadorea</taxon>
        <taxon>Rhabditida</taxon>
        <taxon>Rhabditina</taxon>
        <taxon>Rhabditomorpha</taxon>
        <taxon>Strongyloidea</taxon>
        <taxon>Heligmosomidae</taxon>
        <taxon>Nippostrongylus</taxon>
    </lineage>
</organism>
<dbReference type="Proteomes" id="UP000271162">
    <property type="component" value="Unassembled WGS sequence"/>
</dbReference>